<dbReference type="Proteomes" id="UP001597296">
    <property type="component" value="Unassembled WGS sequence"/>
</dbReference>
<name>A0ABW5CEU7_9PROT</name>
<keyword evidence="1" id="KW-0472">Membrane</keyword>
<dbReference type="EMBL" id="JBHUIY010000044">
    <property type="protein sequence ID" value="MFD2235372.1"/>
    <property type="molecule type" value="Genomic_DNA"/>
</dbReference>
<organism evidence="2 3">
    <name type="scientific">Phaeospirillum tilakii</name>
    <dbReference type="NCBI Taxonomy" id="741673"/>
    <lineage>
        <taxon>Bacteria</taxon>
        <taxon>Pseudomonadati</taxon>
        <taxon>Pseudomonadota</taxon>
        <taxon>Alphaproteobacteria</taxon>
        <taxon>Rhodospirillales</taxon>
        <taxon>Rhodospirillaceae</taxon>
        <taxon>Phaeospirillum</taxon>
    </lineage>
</organism>
<dbReference type="RefSeq" id="WP_377318493.1">
    <property type="nucleotide sequence ID" value="NZ_JBHUIY010000044.1"/>
</dbReference>
<evidence type="ECO:0000313" key="2">
    <source>
        <dbReference type="EMBL" id="MFD2235372.1"/>
    </source>
</evidence>
<feature type="transmembrane region" description="Helical" evidence="1">
    <location>
        <begin position="29"/>
        <end position="49"/>
    </location>
</feature>
<proteinExistence type="predicted"/>
<gene>
    <name evidence="2" type="ORF">ACFSNB_16325</name>
</gene>
<keyword evidence="1" id="KW-0812">Transmembrane</keyword>
<evidence type="ECO:0000256" key="1">
    <source>
        <dbReference type="SAM" id="Phobius"/>
    </source>
</evidence>
<keyword evidence="1" id="KW-1133">Transmembrane helix</keyword>
<reference evidence="3" key="1">
    <citation type="journal article" date="2019" name="Int. J. Syst. Evol. Microbiol.">
        <title>The Global Catalogue of Microorganisms (GCM) 10K type strain sequencing project: providing services to taxonomists for standard genome sequencing and annotation.</title>
        <authorList>
            <consortium name="The Broad Institute Genomics Platform"/>
            <consortium name="The Broad Institute Genome Sequencing Center for Infectious Disease"/>
            <person name="Wu L."/>
            <person name="Ma J."/>
        </authorList>
    </citation>
    <scope>NUCLEOTIDE SEQUENCE [LARGE SCALE GENOMIC DNA]</scope>
    <source>
        <strain evidence="3">KCTC 15012</strain>
    </source>
</reference>
<comment type="caution">
    <text evidence="2">The sequence shown here is derived from an EMBL/GenBank/DDBJ whole genome shotgun (WGS) entry which is preliminary data.</text>
</comment>
<protein>
    <submittedName>
        <fullName evidence="2">Uncharacterized protein</fullName>
    </submittedName>
</protein>
<sequence length="57" mass="6472">MKKNLAEVGQDLAGIQYEERQTVARARGVLWWSLGLSAVYLASMLVWWLRPALLGRV</sequence>
<accession>A0ABW5CEU7</accession>
<keyword evidence="3" id="KW-1185">Reference proteome</keyword>
<evidence type="ECO:0000313" key="3">
    <source>
        <dbReference type="Proteomes" id="UP001597296"/>
    </source>
</evidence>